<dbReference type="InterPro" id="IPR001404">
    <property type="entry name" value="Hsp90_fam"/>
</dbReference>
<dbReference type="GO" id="GO:0051082">
    <property type="term" value="F:unfolded protein binding"/>
    <property type="evidence" value="ECO:0007669"/>
    <property type="project" value="InterPro"/>
</dbReference>
<proteinExistence type="inferred from homology"/>
<protein>
    <submittedName>
        <fullName evidence="7">Molecular chaperone HtpG</fullName>
    </submittedName>
</protein>
<dbReference type="Gene3D" id="3.30.565.10">
    <property type="entry name" value="Histidine kinase-like ATPase, C-terminal domain"/>
    <property type="match status" value="1"/>
</dbReference>
<feature type="binding site" evidence="5">
    <location>
        <position position="37"/>
    </location>
    <ligand>
        <name>ATP</name>
        <dbReference type="ChEBI" id="CHEBI:30616"/>
    </ligand>
</feature>
<feature type="binding site" evidence="5">
    <location>
        <position position="174"/>
    </location>
    <ligand>
        <name>ATP</name>
        <dbReference type="ChEBI" id="CHEBI:30616"/>
    </ligand>
</feature>
<dbReference type="InterPro" id="IPR036890">
    <property type="entry name" value="HATPase_C_sf"/>
</dbReference>
<gene>
    <name evidence="7" type="ORF">B7R76_00745</name>
</gene>
<name>A0A2J8B3U7_9FIRM</name>
<comment type="caution">
    <text evidence="7">The sequence shown here is derived from an EMBL/GenBank/DDBJ whole genome shotgun (WGS) entry which is preliminary data.</text>
</comment>
<dbReference type="Gene3D" id="3.40.50.11260">
    <property type="match status" value="1"/>
</dbReference>
<keyword evidence="2 5" id="KW-0547">Nucleotide-binding</keyword>
<feature type="binding site" evidence="5">
    <location>
        <position position="81"/>
    </location>
    <ligand>
        <name>ATP</name>
        <dbReference type="ChEBI" id="CHEBI:30616"/>
    </ligand>
</feature>
<dbReference type="Gene3D" id="3.30.230.80">
    <property type="match status" value="1"/>
</dbReference>
<organism evidence="7 8">
    <name type="scientific">Mageeibacillus indolicus</name>
    <dbReference type="NCBI Taxonomy" id="884684"/>
    <lineage>
        <taxon>Bacteria</taxon>
        <taxon>Bacillati</taxon>
        <taxon>Bacillota</taxon>
        <taxon>Clostridia</taxon>
        <taxon>Eubacteriales</taxon>
        <taxon>Oscillospiraceae</taxon>
        <taxon>Mageeibacillus</taxon>
    </lineage>
</organism>
<evidence type="ECO:0000313" key="7">
    <source>
        <dbReference type="EMBL" id="PNH19449.1"/>
    </source>
</evidence>
<dbReference type="Gene3D" id="1.20.120.790">
    <property type="entry name" value="Heat shock protein 90, C-terminal domain"/>
    <property type="match status" value="1"/>
</dbReference>
<feature type="region of interest" description="Disordered" evidence="6">
    <location>
        <begin position="226"/>
        <end position="279"/>
    </location>
</feature>
<feature type="binding site" evidence="5">
    <location>
        <position position="377"/>
    </location>
    <ligand>
        <name>ATP</name>
        <dbReference type="ChEBI" id="CHEBI:30616"/>
    </ligand>
</feature>
<evidence type="ECO:0000256" key="1">
    <source>
        <dbReference type="ARBA" id="ARBA00008239"/>
    </source>
</evidence>
<feature type="binding site" evidence="5">
    <location>
        <position position="41"/>
    </location>
    <ligand>
        <name>ATP</name>
        <dbReference type="ChEBI" id="CHEBI:30616"/>
    </ligand>
</feature>
<dbReference type="SUPFAM" id="SSF55874">
    <property type="entry name" value="ATPase domain of HSP90 chaperone/DNA topoisomerase II/histidine kinase"/>
    <property type="match status" value="1"/>
</dbReference>
<dbReference type="InterPro" id="IPR020568">
    <property type="entry name" value="Ribosomal_Su5_D2-typ_SF"/>
</dbReference>
<feature type="binding site" evidence="5">
    <location>
        <position position="86"/>
    </location>
    <ligand>
        <name>ATP</name>
        <dbReference type="ChEBI" id="CHEBI:30616"/>
    </ligand>
</feature>
<keyword evidence="3 5" id="KW-0067">ATP-binding</keyword>
<dbReference type="PRINTS" id="PR00775">
    <property type="entry name" value="HEATSHOCK90"/>
</dbReference>
<accession>A0A2J8B3U7</accession>
<dbReference type="InterPro" id="IPR020575">
    <property type="entry name" value="Hsp90_N"/>
</dbReference>
<dbReference type="Proteomes" id="UP000236394">
    <property type="component" value="Unassembled WGS sequence"/>
</dbReference>
<evidence type="ECO:0000256" key="5">
    <source>
        <dbReference type="PIRSR" id="PIRSR002583-1"/>
    </source>
</evidence>
<dbReference type="PIRSF" id="PIRSF002583">
    <property type="entry name" value="Hsp90"/>
    <property type="match status" value="1"/>
</dbReference>
<dbReference type="AlphaFoldDB" id="A0A2J8B3U7"/>
<evidence type="ECO:0000256" key="6">
    <source>
        <dbReference type="SAM" id="MobiDB-lite"/>
    </source>
</evidence>
<reference evidence="8" key="1">
    <citation type="submission" date="2017-04" db="EMBL/GenBank/DDBJ databases">
        <authorList>
            <person name="Bumgarner R.E."/>
            <person name="Fredricks D.N."/>
            <person name="Srinivasan S."/>
        </authorList>
    </citation>
    <scope>NUCLEOTIDE SEQUENCE [LARGE SCALE GENOMIC DNA]</scope>
    <source>
        <strain evidence="8">KA00405</strain>
    </source>
</reference>
<dbReference type="InterPro" id="IPR037196">
    <property type="entry name" value="HSP90_C"/>
</dbReference>
<dbReference type="GO" id="GO:0005524">
    <property type="term" value="F:ATP binding"/>
    <property type="evidence" value="ECO:0007669"/>
    <property type="project" value="UniProtKB-KW"/>
</dbReference>
<dbReference type="GO" id="GO:0016887">
    <property type="term" value="F:ATP hydrolysis activity"/>
    <property type="evidence" value="ECO:0007669"/>
    <property type="project" value="InterPro"/>
</dbReference>
<evidence type="ECO:0000256" key="4">
    <source>
        <dbReference type="ARBA" id="ARBA00023186"/>
    </source>
</evidence>
<dbReference type="GO" id="GO:0140662">
    <property type="term" value="F:ATP-dependent protein folding chaperone"/>
    <property type="evidence" value="ECO:0007669"/>
    <property type="project" value="InterPro"/>
</dbReference>
<evidence type="ECO:0000256" key="2">
    <source>
        <dbReference type="ARBA" id="ARBA00022741"/>
    </source>
</evidence>
<evidence type="ECO:0000313" key="8">
    <source>
        <dbReference type="Proteomes" id="UP000236394"/>
    </source>
</evidence>
<sequence length="652" mass="73625">MAEKLRDQSGRLSVDIDNIFPIIRQWLYSDQDIFIRELISNACDAITKRQSLVRLGESAVEFTPRIQVTLDENARQLKFSDNGIGMTAEEIDKYINRVAFSGAVDFLAKYQEDSKSADGIIGHFGLGFYSAFMPAEKVEIFSLSYLPGAKAAHWLSEDGVSYTLSECEKAEVGTEIIITLSDEAQKFVNAGFVRATLHKYCYFIPQPIFFTSAKEEAEETAREAAAAAAKAKKDETAATNEAAAGSGDTPATDEAATDTAQKRSTAPQPLNNTSPLWLKKPSECTDEEYLAFYREAFQDFNPPLFWIHLNMDYPFNLKGILYFPKQNEEKIATLDGRIKLYSNQVFVADNIKEVIPDFLFLLRGCIDCPDLPLNVSRSFLQHDAYVQKLSAHIVKKVADKLNEIFRKDLPAYEKSWDSISTFVKYGMMRDEKFYEKANSALIFRKTDDTWLHWAEAPKEIYYTVDKEKQAYYVDLAISRKHEVVCLGKEIDAPFINFLEYKRPDTHFIAVEAENNNEAGDSEILPRLQEAFSAYAADVDFGVAALGVDALPAVLMETEDGKRAKQMREMFKQMGQDLNDPNLNGMMQAKNKLVFNTDNAIWTKLLNLSDAETKAELIAQLYDLAKLNYGILKGNELTAFLQRSDVLLKKLAE</sequence>
<dbReference type="Pfam" id="PF13589">
    <property type="entry name" value="HATPase_c_3"/>
    <property type="match status" value="1"/>
</dbReference>
<dbReference type="PANTHER" id="PTHR11528">
    <property type="entry name" value="HEAT SHOCK PROTEIN 90 FAMILY MEMBER"/>
    <property type="match status" value="1"/>
</dbReference>
<dbReference type="RefSeq" id="WP_102892190.1">
    <property type="nucleotide sequence ID" value="NZ_NBZD01000001.1"/>
</dbReference>
<dbReference type="Pfam" id="PF00183">
    <property type="entry name" value="HSP90"/>
    <property type="match status" value="1"/>
</dbReference>
<feature type="compositionally biased region" description="Polar residues" evidence="6">
    <location>
        <begin position="262"/>
        <end position="275"/>
    </location>
</feature>
<dbReference type="NCBIfam" id="NF003555">
    <property type="entry name" value="PRK05218.1"/>
    <property type="match status" value="1"/>
</dbReference>
<keyword evidence="4" id="KW-0143">Chaperone</keyword>
<feature type="binding site" evidence="5">
    <location>
        <begin position="101"/>
        <end position="102"/>
    </location>
    <ligand>
        <name>ATP</name>
        <dbReference type="ChEBI" id="CHEBI:30616"/>
    </ligand>
</feature>
<dbReference type="EMBL" id="NBZD01000001">
    <property type="protein sequence ID" value="PNH19449.1"/>
    <property type="molecule type" value="Genomic_DNA"/>
</dbReference>
<dbReference type="SUPFAM" id="SSF54211">
    <property type="entry name" value="Ribosomal protein S5 domain 2-like"/>
    <property type="match status" value="1"/>
</dbReference>
<feature type="compositionally biased region" description="Low complexity" evidence="6">
    <location>
        <begin position="237"/>
        <end position="259"/>
    </location>
</feature>
<comment type="similarity">
    <text evidence="1">Belongs to the heat shock protein 90 family.</text>
</comment>
<evidence type="ECO:0000256" key="3">
    <source>
        <dbReference type="ARBA" id="ARBA00022840"/>
    </source>
</evidence>
<dbReference type="SUPFAM" id="SSF110942">
    <property type="entry name" value="HSP90 C-terminal domain"/>
    <property type="match status" value="1"/>
</dbReference>